<evidence type="ECO:0000313" key="4">
    <source>
        <dbReference type="EMBL" id="TIB38409.1"/>
    </source>
</evidence>
<comment type="caution">
    <text evidence="3">The sequence shown here is derived from an EMBL/GenBank/DDBJ whole genome shotgun (WGS) entry which is preliminary data.</text>
</comment>
<dbReference type="OrthoDB" id="1711136at2759"/>
<protein>
    <recommendedName>
        <fullName evidence="2">RING-type domain-containing protein</fullName>
    </recommendedName>
</protein>
<evidence type="ECO:0000313" key="3">
    <source>
        <dbReference type="EMBL" id="TIB16990.1"/>
    </source>
</evidence>
<dbReference type="InterPro" id="IPR013083">
    <property type="entry name" value="Znf_RING/FYVE/PHD"/>
</dbReference>
<dbReference type="Proteomes" id="UP000306954">
    <property type="component" value="Unassembled WGS sequence"/>
</dbReference>
<accession>A0A4T0EK40</accession>
<evidence type="ECO:0000256" key="1">
    <source>
        <dbReference type="SAM" id="MobiDB-lite"/>
    </source>
</evidence>
<feature type="region of interest" description="Disordered" evidence="1">
    <location>
        <begin position="1"/>
        <end position="61"/>
    </location>
</feature>
<dbReference type="PANTHER" id="PTHR22996:SF0">
    <property type="entry name" value="RE60872P-RELATED"/>
    <property type="match status" value="1"/>
</dbReference>
<dbReference type="InterPro" id="IPR001841">
    <property type="entry name" value="Znf_RING"/>
</dbReference>
<dbReference type="PANTHER" id="PTHR22996">
    <property type="entry name" value="MAHOGUNIN"/>
    <property type="match status" value="1"/>
</dbReference>
<dbReference type="AlphaFoldDB" id="A0A4T0EK40"/>
<dbReference type="GO" id="GO:0008270">
    <property type="term" value="F:zinc ion binding"/>
    <property type="evidence" value="ECO:0007669"/>
    <property type="project" value="UniProtKB-KW"/>
</dbReference>
<dbReference type="Proteomes" id="UP000310689">
    <property type="component" value="Unassembled WGS sequence"/>
</dbReference>
<dbReference type="SMART" id="SM00184">
    <property type="entry name" value="RING"/>
    <property type="match status" value="1"/>
</dbReference>
<dbReference type="OMA" id="WIDNTEN"/>
<dbReference type="GO" id="GO:0005737">
    <property type="term" value="C:cytoplasm"/>
    <property type="evidence" value="ECO:0007669"/>
    <property type="project" value="TreeGrafter"/>
</dbReference>
<organism evidence="3 5">
    <name type="scientific">Wallemia ichthyophaga</name>
    <dbReference type="NCBI Taxonomy" id="245174"/>
    <lineage>
        <taxon>Eukaryota</taxon>
        <taxon>Fungi</taxon>
        <taxon>Dikarya</taxon>
        <taxon>Basidiomycota</taxon>
        <taxon>Wallemiomycotina</taxon>
        <taxon>Wallemiomycetes</taxon>
        <taxon>Wallemiales</taxon>
        <taxon>Wallemiaceae</taxon>
        <taxon>Wallemia</taxon>
    </lineage>
</organism>
<gene>
    <name evidence="4" type="ORF">E3P86_01653</name>
    <name evidence="3" type="ORF">E3P90_00307</name>
</gene>
<name>A0A4T0EK40_WALIC</name>
<dbReference type="GO" id="GO:0061630">
    <property type="term" value="F:ubiquitin protein ligase activity"/>
    <property type="evidence" value="ECO:0007669"/>
    <property type="project" value="UniProtKB-EC"/>
</dbReference>
<dbReference type="EMBL" id="SPOF01000002">
    <property type="protein sequence ID" value="TIB16990.1"/>
    <property type="molecule type" value="Genomic_DNA"/>
</dbReference>
<dbReference type="Pfam" id="PF13920">
    <property type="entry name" value="zf-C3HC4_3"/>
    <property type="match status" value="1"/>
</dbReference>
<feature type="region of interest" description="Disordered" evidence="1">
    <location>
        <begin position="326"/>
        <end position="378"/>
    </location>
</feature>
<evidence type="ECO:0000313" key="5">
    <source>
        <dbReference type="Proteomes" id="UP000306954"/>
    </source>
</evidence>
<proteinExistence type="predicted"/>
<sequence>MISAFFRRGTTDRAASRRAPPTTAPQEPELPADTTPKPNQKRLYGPDLQFQDPQSNAVGETENDLVREWIDNTENQSPSSTLKLECNLKRNTLRILTNDRAPSIISTESNRPTSPSMSIAPVSNKFQSLSFSFDSLTPKVKISLSWLDSQESLMEDVVDGGWDRHWQSPNKLDLVAHQHRLQKIDDGSDSDSVASNADSNQVTKLELKLKIDLVGCDDSGVAVTPHNKQSTYLIIHRCDECWLLRVDKRIGYIANKQFNLHEIYGLSSHTRDNASNDINQSMTDDHIGGECVICLASPRDTVLLPCRHLVACKDCAIRMTDFGGGGVQPDREGGAWGTEGAEPSTSANATEAADAPTQNDRVIAAEAGRSQRRRKRKPKGWYCPICRQPYSAMLRVAFNDQ</sequence>
<dbReference type="InterPro" id="IPR045194">
    <property type="entry name" value="MGRN1/RNF157-like"/>
</dbReference>
<feature type="domain" description="RING-type" evidence="2">
    <location>
        <begin position="291"/>
        <end position="386"/>
    </location>
</feature>
<reference evidence="5 6" key="1">
    <citation type="submission" date="2019-03" db="EMBL/GenBank/DDBJ databases">
        <title>Sequencing 23 genomes of Wallemia ichthyophaga.</title>
        <authorList>
            <person name="Gostincar C."/>
        </authorList>
    </citation>
    <scope>NUCLEOTIDE SEQUENCE [LARGE SCALE GENOMIC DNA]</scope>
    <source>
        <strain evidence="4 6">EXF-6200</strain>
        <strain evidence="3 5">EXF-8621</strain>
    </source>
</reference>
<evidence type="ECO:0000313" key="6">
    <source>
        <dbReference type="Proteomes" id="UP000310689"/>
    </source>
</evidence>
<dbReference type="Gene3D" id="3.30.40.10">
    <property type="entry name" value="Zinc/RING finger domain, C3HC4 (zinc finger)"/>
    <property type="match status" value="1"/>
</dbReference>
<evidence type="ECO:0000259" key="2">
    <source>
        <dbReference type="SMART" id="SM00184"/>
    </source>
</evidence>
<dbReference type="GO" id="GO:0016567">
    <property type="term" value="P:protein ubiquitination"/>
    <property type="evidence" value="ECO:0007669"/>
    <property type="project" value="TreeGrafter"/>
</dbReference>
<dbReference type="EMBL" id="SPOI01000062">
    <property type="protein sequence ID" value="TIB38409.1"/>
    <property type="molecule type" value="Genomic_DNA"/>
</dbReference>